<dbReference type="InterPro" id="IPR016181">
    <property type="entry name" value="Acyl_CoA_acyltransferase"/>
</dbReference>
<dbReference type="RefSeq" id="WP_369721085.1">
    <property type="nucleotide sequence ID" value="NZ_CP165734.1"/>
</dbReference>
<feature type="domain" description="N-acetyltransferase" evidence="1">
    <location>
        <begin position="4"/>
        <end position="166"/>
    </location>
</feature>
<accession>A0AB39XF67</accession>
<dbReference type="PANTHER" id="PTHR13355">
    <property type="entry name" value="GLUCOSAMINE 6-PHOSPHATE N-ACETYLTRANSFERASE"/>
    <property type="match status" value="1"/>
</dbReference>
<name>A0AB39XF67_9BRAD</name>
<organism evidence="2">
    <name type="scientific">Bradyrhizobium sp. LLZ17</name>
    <dbReference type="NCBI Taxonomy" id="3239388"/>
    <lineage>
        <taxon>Bacteria</taxon>
        <taxon>Pseudomonadati</taxon>
        <taxon>Pseudomonadota</taxon>
        <taxon>Alphaproteobacteria</taxon>
        <taxon>Hyphomicrobiales</taxon>
        <taxon>Nitrobacteraceae</taxon>
        <taxon>Bradyrhizobium</taxon>
    </lineage>
</organism>
<dbReference type="EC" id="2.3.1.-" evidence="2"/>
<gene>
    <name evidence="2" type="ORF">AB8Z38_29000</name>
</gene>
<reference evidence="2" key="1">
    <citation type="submission" date="2024-08" db="EMBL/GenBank/DDBJ databases">
        <authorList>
            <person name="Chaddad Z."/>
            <person name="Lamrabet M."/>
            <person name="Bouhnik O."/>
            <person name="Alami S."/>
            <person name="Wipf D."/>
            <person name="Courty P.E."/>
            <person name="Missbah El Idrissi M."/>
        </authorList>
    </citation>
    <scope>NUCLEOTIDE SEQUENCE</scope>
    <source>
        <strain evidence="2">LLZ17</strain>
    </source>
</reference>
<evidence type="ECO:0000313" key="2">
    <source>
        <dbReference type="EMBL" id="XDV56644.1"/>
    </source>
</evidence>
<dbReference type="PANTHER" id="PTHR13355:SF11">
    <property type="entry name" value="GLUCOSAMINE 6-PHOSPHATE N-ACETYLTRANSFERASE"/>
    <property type="match status" value="1"/>
</dbReference>
<dbReference type="GO" id="GO:0004343">
    <property type="term" value="F:glucosamine 6-phosphate N-acetyltransferase activity"/>
    <property type="evidence" value="ECO:0007669"/>
    <property type="project" value="TreeGrafter"/>
</dbReference>
<dbReference type="EMBL" id="CP165734">
    <property type="protein sequence ID" value="XDV56644.1"/>
    <property type="molecule type" value="Genomic_DNA"/>
</dbReference>
<keyword evidence="2" id="KW-0808">Transferase</keyword>
<keyword evidence="2" id="KW-0012">Acyltransferase</keyword>
<dbReference type="SUPFAM" id="SSF55729">
    <property type="entry name" value="Acyl-CoA N-acyltransferases (Nat)"/>
    <property type="match status" value="1"/>
</dbReference>
<proteinExistence type="predicted"/>
<dbReference type="Pfam" id="PF00583">
    <property type="entry name" value="Acetyltransf_1"/>
    <property type="match status" value="1"/>
</dbReference>
<dbReference type="InterPro" id="IPR000182">
    <property type="entry name" value="GNAT_dom"/>
</dbReference>
<dbReference type="Gene3D" id="3.40.630.30">
    <property type="match status" value="1"/>
</dbReference>
<dbReference type="PROSITE" id="PS51186">
    <property type="entry name" value="GNAT"/>
    <property type="match status" value="1"/>
</dbReference>
<evidence type="ECO:0000259" key="1">
    <source>
        <dbReference type="PROSITE" id="PS51186"/>
    </source>
</evidence>
<dbReference type="InterPro" id="IPR039143">
    <property type="entry name" value="GNPNAT1-like"/>
</dbReference>
<protein>
    <submittedName>
        <fullName evidence="2">GNAT family N-acetyltransferase</fullName>
        <ecNumber evidence="2">2.3.1.-</ecNumber>
    </submittedName>
</protein>
<dbReference type="CDD" id="cd04301">
    <property type="entry name" value="NAT_SF"/>
    <property type="match status" value="1"/>
</dbReference>
<sequence length="166" mass="19016">MTEAVIRSAGEHDLSEVLNLYRHLHPHDLQLEAATAERVRSTLLSSSFMTVIVAQAEELIVSSCTLAIVPNLPRGWRSYGAIENVVTHADYRRLGLGQRVLARALDVAWQADCYKVLLVTGSKQETTLRQTEQICQHERCRWHCQQFERAHHHETHQPYSCLHRVI</sequence>
<dbReference type="AlphaFoldDB" id="A0AB39XF67"/>